<gene>
    <name evidence="2" type="ORF">AVDCRST_MAG91-1355</name>
</gene>
<evidence type="ECO:0000256" key="1">
    <source>
        <dbReference type="SAM" id="MobiDB-lite"/>
    </source>
</evidence>
<evidence type="ECO:0000313" key="2">
    <source>
        <dbReference type="EMBL" id="CAA9506167.1"/>
    </source>
</evidence>
<dbReference type="AlphaFoldDB" id="A0A6J4SVG5"/>
<feature type="non-terminal residue" evidence="2">
    <location>
        <position position="1"/>
    </location>
</feature>
<protein>
    <submittedName>
        <fullName evidence="2">Uncharacterized protein</fullName>
    </submittedName>
</protein>
<feature type="non-terminal residue" evidence="2">
    <location>
        <position position="93"/>
    </location>
</feature>
<accession>A0A6J4SVG5</accession>
<name>A0A6J4SVG5_9SPHN</name>
<dbReference type="EMBL" id="CADCVX010000268">
    <property type="protein sequence ID" value="CAA9506167.1"/>
    <property type="molecule type" value="Genomic_DNA"/>
</dbReference>
<organism evidence="2">
    <name type="scientific">uncultured Sphingomonadaceae bacterium</name>
    <dbReference type="NCBI Taxonomy" id="169976"/>
    <lineage>
        <taxon>Bacteria</taxon>
        <taxon>Pseudomonadati</taxon>
        <taxon>Pseudomonadota</taxon>
        <taxon>Alphaproteobacteria</taxon>
        <taxon>Sphingomonadales</taxon>
        <taxon>Sphingomonadaceae</taxon>
        <taxon>environmental samples</taxon>
    </lineage>
</organism>
<proteinExistence type="predicted"/>
<feature type="compositionally biased region" description="Basic residues" evidence="1">
    <location>
        <begin position="8"/>
        <end position="23"/>
    </location>
</feature>
<reference evidence="2" key="1">
    <citation type="submission" date="2020-02" db="EMBL/GenBank/DDBJ databases">
        <authorList>
            <person name="Meier V. D."/>
        </authorList>
    </citation>
    <scope>NUCLEOTIDE SEQUENCE</scope>
    <source>
        <strain evidence="2">AVDCRST_MAG91</strain>
    </source>
</reference>
<feature type="compositionally biased region" description="Basic residues" evidence="1">
    <location>
        <begin position="55"/>
        <end position="65"/>
    </location>
</feature>
<sequence length="93" mass="10308">GEGCVERRSRRGSRRYGGHRRKSLFPEKLGGFRDAQGERHDQPLPVEGHGQLLHAGRRRRRKSGRRLVLSGTAAGRLGHPGPGRVLEGRAGRL</sequence>
<feature type="region of interest" description="Disordered" evidence="1">
    <location>
        <begin position="1"/>
        <end position="93"/>
    </location>
</feature>